<comment type="caution">
    <text evidence="1">The sequence shown here is derived from an EMBL/GenBank/DDBJ whole genome shotgun (WGS) entry which is preliminary data.</text>
</comment>
<sequence>MRSQRSRRHHSNPGHVIAYGDGEVRQEFSICFRARAIGEEPERAQSREVHWLDAARIADTDIHLSIETRVKHALDRRDSPFYS</sequence>
<evidence type="ECO:0000313" key="1">
    <source>
        <dbReference type="EMBL" id="OZM73625.1"/>
    </source>
</evidence>
<keyword evidence="2" id="KW-1185">Reference proteome</keyword>
<proteinExistence type="predicted"/>
<organism evidence="1 2">
    <name type="scientific">Amycolatopsis antarctica</name>
    <dbReference type="NCBI Taxonomy" id="1854586"/>
    <lineage>
        <taxon>Bacteria</taxon>
        <taxon>Bacillati</taxon>
        <taxon>Actinomycetota</taxon>
        <taxon>Actinomycetes</taxon>
        <taxon>Pseudonocardiales</taxon>
        <taxon>Pseudonocardiaceae</taxon>
        <taxon>Amycolatopsis</taxon>
    </lineage>
</organism>
<gene>
    <name evidence="1" type="ORF">CFN78_08850</name>
</gene>
<dbReference type="EMBL" id="NKYE01000004">
    <property type="protein sequence ID" value="OZM73625.1"/>
    <property type="molecule type" value="Genomic_DNA"/>
</dbReference>
<dbReference type="RefSeq" id="WP_094862142.1">
    <property type="nucleotide sequence ID" value="NZ_NKYE01000004.1"/>
</dbReference>
<protein>
    <recommendedName>
        <fullName evidence="3">Nudix hydrolase domain-containing protein</fullName>
    </recommendedName>
</protein>
<dbReference type="Proteomes" id="UP000242444">
    <property type="component" value="Unassembled WGS sequence"/>
</dbReference>
<name>A0A263D8A5_9PSEU</name>
<reference evidence="1 2" key="1">
    <citation type="submission" date="2017-07" db="EMBL/GenBank/DDBJ databases">
        <title>Amycolatopsis antarcticus sp. nov., isolated from the surface of an Antarcticus brown macroalga.</title>
        <authorList>
            <person name="Wang J."/>
            <person name="Leiva S."/>
            <person name="Huang J."/>
            <person name="Huang Y."/>
        </authorList>
    </citation>
    <scope>NUCLEOTIDE SEQUENCE [LARGE SCALE GENOMIC DNA]</scope>
    <source>
        <strain evidence="1 2">AU-G6</strain>
    </source>
</reference>
<evidence type="ECO:0000313" key="2">
    <source>
        <dbReference type="Proteomes" id="UP000242444"/>
    </source>
</evidence>
<dbReference type="InParanoid" id="A0A263D8A5"/>
<dbReference type="OrthoDB" id="9814308at2"/>
<accession>A0A263D8A5</accession>
<dbReference type="AlphaFoldDB" id="A0A263D8A5"/>
<evidence type="ECO:0008006" key="3">
    <source>
        <dbReference type="Google" id="ProtNLM"/>
    </source>
</evidence>